<reference evidence="7 8" key="1">
    <citation type="submission" date="2017-08" db="EMBL/GenBank/DDBJ databases">
        <title>Fine stratification of microbial communities through a metagenomic profile of the photic zone.</title>
        <authorList>
            <person name="Haro-Moreno J.M."/>
            <person name="Lopez-Perez M."/>
            <person name="De La Torre J."/>
            <person name="Picazo A."/>
            <person name="Camacho A."/>
            <person name="Rodriguez-Valera F."/>
        </authorList>
    </citation>
    <scope>NUCLEOTIDE SEQUENCE [LARGE SCALE GENOMIC DNA]</scope>
    <source>
        <strain evidence="7">MED-G28</strain>
    </source>
</reference>
<accession>A0A2A5WEK4</accession>
<comment type="caution">
    <text evidence="7">The sequence shown here is derived from an EMBL/GenBank/DDBJ whole genome shotgun (WGS) entry which is preliminary data.</text>
</comment>
<dbReference type="InterPro" id="IPR015590">
    <property type="entry name" value="Aldehyde_DH_dom"/>
</dbReference>
<proteinExistence type="inferred from homology"/>
<evidence type="ECO:0000256" key="3">
    <source>
        <dbReference type="ARBA" id="ARBA00023027"/>
    </source>
</evidence>
<dbReference type="FunFam" id="3.40.605.10:FF:000007">
    <property type="entry name" value="NAD/NADP-dependent betaine aldehyde dehydrogenase"/>
    <property type="match status" value="1"/>
</dbReference>
<dbReference type="CDD" id="cd07093">
    <property type="entry name" value="ALDH_F8_HMSADH"/>
    <property type="match status" value="1"/>
</dbReference>
<dbReference type="NCBIfam" id="TIGR02299">
    <property type="entry name" value="HpaE"/>
    <property type="match status" value="1"/>
</dbReference>
<dbReference type="AlphaFoldDB" id="A0A2A5WEK4"/>
<evidence type="ECO:0000313" key="7">
    <source>
        <dbReference type="EMBL" id="PDH34965.1"/>
    </source>
</evidence>
<feature type="active site" evidence="4">
    <location>
        <position position="268"/>
    </location>
</feature>
<dbReference type="FunFam" id="3.40.309.10:FF:000012">
    <property type="entry name" value="Betaine aldehyde dehydrogenase"/>
    <property type="match status" value="1"/>
</dbReference>
<dbReference type="InterPro" id="IPR029510">
    <property type="entry name" value="Ald_DH_CS_GLU"/>
</dbReference>
<dbReference type="PANTHER" id="PTHR43720">
    <property type="entry name" value="2-AMINOMUCONIC SEMIALDEHYDE DEHYDROGENASE"/>
    <property type="match status" value="1"/>
</dbReference>
<sequence>MSRELFEENLQKIKPLLAKFSAEPIRHFINGESVVAFNGKTFSNHSPVDNSLIGAVSAGTAEDIDIACRAAEAEFDDWAALPGKQRKELLHAIADAIEANAENIALVESFDTGQPLRFMKKAAIRGAENYRFFADMAADARNGLSLPAQQHMNYSTRQPIGPVGIITPWNTPFMLSTWKIAPALAAGCTVVHKPAEWSPCSASLLINIMHEAGLPAGVVNTVHGIGEVAGKALTEHEAIKAIAFVGESQTGSAIMKQGADTLKRVHFELGGKNPVIVFDDADLERALDAVVFMIYSLNGERCTSSSRLLVQSTIAEEFVEKVRARVAALNIGHPLDPATEIGPLIHPIHLNKVASYFDIAKDEGATIAIGGNVPDLDGKGCFVEPTLFTKATPDMRISQEEIFGPVLTAIEFVDEADAVEIANSVRYGLAGYAWTGDAGRAIRLGRDLDVGMIWVNSENNRHLPSPFGGMKASGIGRDGGDYSFDFYMETKNVCIATDDHHVPKLAKV</sequence>
<dbReference type="PROSITE" id="PS00687">
    <property type="entry name" value="ALDEHYDE_DEHYDR_GLU"/>
    <property type="match status" value="1"/>
</dbReference>
<dbReference type="InterPro" id="IPR011985">
    <property type="entry name" value="DH_HpaE"/>
</dbReference>
<comment type="similarity">
    <text evidence="1 5">Belongs to the aldehyde dehydrogenase family.</text>
</comment>
<dbReference type="Gene3D" id="3.40.309.10">
    <property type="entry name" value="Aldehyde Dehydrogenase, Chain A, domain 2"/>
    <property type="match status" value="1"/>
</dbReference>
<keyword evidence="3" id="KW-0520">NAD</keyword>
<evidence type="ECO:0000256" key="4">
    <source>
        <dbReference type="PROSITE-ProRule" id="PRU10007"/>
    </source>
</evidence>
<dbReference type="Pfam" id="PF00171">
    <property type="entry name" value="Aldedh"/>
    <property type="match status" value="1"/>
</dbReference>
<evidence type="ECO:0000313" key="8">
    <source>
        <dbReference type="Proteomes" id="UP000219329"/>
    </source>
</evidence>
<evidence type="ECO:0000259" key="6">
    <source>
        <dbReference type="Pfam" id="PF00171"/>
    </source>
</evidence>
<dbReference type="EMBL" id="NTJZ01000002">
    <property type="protein sequence ID" value="PDH34965.1"/>
    <property type="molecule type" value="Genomic_DNA"/>
</dbReference>
<protein>
    <submittedName>
        <fullName evidence="7">5-carboxymethyl-2-hydroxymuconate semialdehyde dehydrogenase</fullName>
    </submittedName>
</protein>
<keyword evidence="2 5" id="KW-0560">Oxidoreductase</keyword>
<dbReference type="InterPro" id="IPR016163">
    <property type="entry name" value="Ald_DH_C"/>
</dbReference>
<gene>
    <name evidence="7" type="primary">hpaE</name>
    <name evidence="7" type="ORF">CNF02_02770</name>
</gene>
<dbReference type="Gene3D" id="3.40.605.10">
    <property type="entry name" value="Aldehyde Dehydrogenase, Chain A, domain 1"/>
    <property type="match status" value="1"/>
</dbReference>
<feature type="domain" description="Aldehyde dehydrogenase" evidence="6">
    <location>
        <begin position="38"/>
        <end position="493"/>
    </location>
</feature>
<evidence type="ECO:0000256" key="5">
    <source>
        <dbReference type="RuleBase" id="RU003345"/>
    </source>
</evidence>
<dbReference type="PANTHER" id="PTHR43720:SF2">
    <property type="entry name" value="2-AMINOMUCONIC SEMIALDEHYDE DEHYDROGENASE"/>
    <property type="match status" value="1"/>
</dbReference>
<dbReference type="SUPFAM" id="SSF53720">
    <property type="entry name" value="ALDH-like"/>
    <property type="match status" value="1"/>
</dbReference>
<dbReference type="InterPro" id="IPR016162">
    <property type="entry name" value="Ald_DH_N"/>
</dbReference>
<organism evidence="7 8">
    <name type="scientific">OM182 bacterium MED-G28</name>
    <dbReference type="NCBI Taxonomy" id="1986256"/>
    <lineage>
        <taxon>Bacteria</taxon>
        <taxon>Pseudomonadati</taxon>
        <taxon>Pseudomonadota</taxon>
        <taxon>Gammaproteobacteria</taxon>
        <taxon>OMG group</taxon>
        <taxon>OM182 clade</taxon>
    </lineage>
</organism>
<evidence type="ECO:0000256" key="2">
    <source>
        <dbReference type="ARBA" id="ARBA00023002"/>
    </source>
</evidence>
<evidence type="ECO:0000256" key="1">
    <source>
        <dbReference type="ARBA" id="ARBA00009986"/>
    </source>
</evidence>
<dbReference type="InterPro" id="IPR016161">
    <property type="entry name" value="Ald_DH/histidinol_DH"/>
</dbReference>
<dbReference type="GO" id="GO:1901023">
    <property type="term" value="P:4-hydroxyphenylacetate catabolic process"/>
    <property type="evidence" value="ECO:0007669"/>
    <property type="project" value="InterPro"/>
</dbReference>
<dbReference type="GO" id="GO:0018480">
    <property type="term" value="F:5-carboxymethyl-2-hydroxymuconic-semialdehyde dehydrogenase activity"/>
    <property type="evidence" value="ECO:0007669"/>
    <property type="project" value="InterPro"/>
</dbReference>
<dbReference type="Proteomes" id="UP000219329">
    <property type="component" value="Unassembled WGS sequence"/>
</dbReference>
<name>A0A2A5WEK4_9GAMM</name>